<comment type="similarity">
    <text evidence="2">Belongs to the NrfD family.</text>
</comment>
<accession>A0A6J4VJU2</accession>
<evidence type="ECO:0000256" key="4">
    <source>
        <dbReference type="ARBA" id="ARBA00022692"/>
    </source>
</evidence>
<keyword evidence="4 7" id="KW-0812">Transmembrane</keyword>
<feature type="transmembrane region" description="Helical" evidence="7">
    <location>
        <begin position="248"/>
        <end position="270"/>
    </location>
</feature>
<feature type="transmembrane region" description="Helical" evidence="7">
    <location>
        <begin position="217"/>
        <end position="236"/>
    </location>
</feature>
<dbReference type="GO" id="GO:0005886">
    <property type="term" value="C:plasma membrane"/>
    <property type="evidence" value="ECO:0007669"/>
    <property type="project" value="UniProtKB-SubCell"/>
</dbReference>
<evidence type="ECO:0000313" key="8">
    <source>
        <dbReference type="EMBL" id="CAA9580784.1"/>
    </source>
</evidence>
<keyword evidence="6 7" id="KW-0472">Membrane</keyword>
<feature type="transmembrane region" description="Helical" evidence="7">
    <location>
        <begin position="26"/>
        <end position="52"/>
    </location>
</feature>
<reference evidence="8" key="1">
    <citation type="submission" date="2020-02" db="EMBL/GenBank/DDBJ databases">
        <authorList>
            <person name="Meier V. D."/>
        </authorList>
    </citation>
    <scope>NUCLEOTIDE SEQUENCE</scope>
    <source>
        <strain evidence="8">AVDCRST_MAG59</strain>
    </source>
</reference>
<evidence type="ECO:0000256" key="5">
    <source>
        <dbReference type="ARBA" id="ARBA00022989"/>
    </source>
</evidence>
<feature type="transmembrane region" description="Helical" evidence="7">
    <location>
        <begin position="282"/>
        <end position="301"/>
    </location>
</feature>
<evidence type="ECO:0000256" key="2">
    <source>
        <dbReference type="ARBA" id="ARBA00008929"/>
    </source>
</evidence>
<feature type="transmembrane region" description="Helical" evidence="7">
    <location>
        <begin position="180"/>
        <end position="205"/>
    </location>
</feature>
<evidence type="ECO:0000256" key="3">
    <source>
        <dbReference type="ARBA" id="ARBA00022475"/>
    </source>
</evidence>
<dbReference type="Pfam" id="PF03916">
    <property type="entry name" value="NrfD"/>
    <property type="match status" value="1"/>
</dbReference>
<feature type="transmembrane region" description="Helical" evidence="7">
    <location>
        <begin position="105"/>
        <end position="122"/>
    </location>
</feature>
<dbReference type="Gene3D" id="1.20.1630.10">
    <property type="entry name" value="Formate dehydrogenase/DMSO reductase domain"/>
    <property type="match status" value="1"/>
</dbReference>
<keyword evidence="5 7" id="KW-1133">Transmembrane helix</keyword>
<dbReference type="PANTHER" id="PTHR34856">
    <property type="entry name" value="PROTEIN NRFD"/>
    <property type="match status" value="1"/>
</dbReference>
<dbReference type="EMBL" id="CADCWF010000343">
    <property type="protein sequence ID" value="CAA9580784.1"/>
    <property type="molecule type" value="Genomic_DNA"/>
</dbReference>
<organism evidence="8">
    <name type="scientific">uncultured Thermomicrobiales bacterium</name>
    <dbReference type="NCBI Taxonomy" id="1645740"/>
    <lineage>
        <taxon>Bacteria</taxon>
        <taxon>Pseudomonadati</taxon>
        <taxon>Thermomicrobiota</taxon>
        <taxon>Thermomicrobia</taxon>
        <taxon>Thermomicrobiales</taxon>
        <taxon>environmental samples</taxon>
    </lineage>
</organism>
<gene>
    <name evidence="8" type="ORF">AVDCRST_MAG59-4755</name>
</gene>
<evidence type="ECO:0000256" key="6">
    <source>
        <dbReference type="ARBA" id="ARBA00023136"/>
    </source>
</evidence>
<protein>
    <submittedName>
        <fullName evidence="8">Formate dehydrogenase O putative subunit</fullName>
    </submittedName>
</protein>
<proteinExistence type="inferred from homology"/>
<feature type="transmembrane region" description="Helical" evidence="7">
    <location>
        <begin position="64"/>
        <end position="85"/>
    </location>
</feature>
<comment type="subcellular location">
    <subcellularLocation>
        <location evidence="1">Cell membrane</location>
        <topology evidence="1">Multi-pass membrane protein</topology>
    </subcellularLocation>
</comment>
<dbReference type="InterPro" id="IPR005614">
    <property type="entry name" value="NrfD-like"/>
</dbReference>
<dbReference type="PANTHER" id="PTHR34856:SF2">
    <property type="entry name" value="PROTEIN NRFD"/>
    <property type="match status" value="1"/>
</dbReference>
<evidence type="ECO:0000256" key="1">
    <source>
        <dbReference type="ARBA" id="ARBA00004651"/>
    </source>
</evidence>
<keyword evidence="3" id="KW-1003">Cell membrane</keyword>
<dbReference type="InterPro" id="IPR052049">
    <property type="entry name" value="Electron_transfer_protein"/>
</dbReference>
<feature type="transmembrane region" description="Helical" evidence="7">
    <location>
        <begin position="143"/>
        <end position="168"/>
    </location>
</feature>
<sequence>MPKKPLDDRIRDSPRPHAPPIHRSHWGWLVVAYFFLGGIAGGAQVIAALAALVGGKKSAGVARLARYVSFAAFLPCPPLLILDLGRPERFLHMLRVVKLRSPMSVGSWTLVAFGGVAALATLDQAAADHILPRGMLTRRRGWWSPLTAVTGLPLGLGLAGYTGVLLAATAVPLWTKRGLLLGPLFLASALSTAAAAIDATAIATGQRHRGWAPLRRFERLTLLAETLLMAAWLGRLGRAGLPLASGPLALWVHHGVAGLGLAVPAVLGALAPHLPPKLRITASAVALSSTLFGGFVLRWVLVVGGNRSADDAGATFEMTARPSTERKQGN</sequence>
<dbReference type="AlphaFoldDB" id="A0A6J4VJU2"/>
<name>A0A6J4VJU2_9BACT</name>
<evidence type="ECO:0000256" key="7">
    <source>
        <dbReference type="SAM" id="Phobius"/>
    </source>
</evidence>